<dbReference type="Pfam" id="PF07679">
    <property type="entry name" value="I-set"/>
    <property type="match status" value="1"/>
</dbReference>
<feature type="domain" description="Ig-like" evidence="2">
    <location>
        <begin position="16"/>
        <end position="117"/>
    </location>
</feature>
<dbReference type="Proteomes" id="UP000194236">
    <property type="component" value="Unassembled WGS sequence"/>
</dbReference>
<evidence type="ECO:0000313" key="3">
    <source>
        <dbReference type="EMBL" id="OTF72152.1"/>
    </source>
</evidence>
<organism evidence="3 4">
    <name type="scientific">Euroglyphus maynei</name>
    <name type="common">Mayne's house dust mite</name>
    <dbReference type="NCBI Taxonomy" id="6958"/>
    <lineage>
        <taxon>Eukaryota</taxon>
        <taxon>Metazoa</taxon>
        <taxon>Ecdysozoa</taxon>
        <taxon>Arthropoda</taxon>
        <taxon>Chelicerata</taxon>
        <taxon>Arachnida</taxon>
        <taxon>Acari</taxon>
        <taxon>Acariformes</taxon>
        <taxon>Sarcoptiformes</taxon>
        <taxon>Astigmata</taxon>
        <taxon>Psoroptidia</taxon>
        <taxon>Analgoidea</taxon>
        <taxon>Pyroglyphidae</taxon>
        <taxon>Pyroglyphinae</taxon>
        <taxon>Euroglyphus</taxon>
    </lineage>
</organism>
<name>A0A1Y3AUJ4_EURMA</name>
<evidence type="ECO:0000313" key="4">
    <source>
        <dbReference type="Proteomes" id="UP000194236"/>
    </source>
</evidence>
<dbReference type="AlphaFoldDB" id="A0A1Y3AUJ4"/>
<dbReference type="EMBL" id="MUJZ01057628">
    <property type="protein sequence ID" value="OTF72152.1"/>
    <property type="molecule type" value="Genomic_DNA"/>
</dbReference>
<evidence type="ECO:0000256" key="1">
    <source>
        <dbReference type="SAM" id="MobiDB-lite"/>
    </source>
</evidence>
<dbReference type="Gene3D" id="2.60.40.10">
    <property type="entry name" value="Immunoglobulins"/>
    <property type="match status" value="1"/>
</dbReference>
<dbReference type="SUPFAM" id="SSF48726">
    <property type="entry name" value="Immunoglobulin"/>
    <property type="match status" value="1"/>
</dbReference>
<accession>A0A1Y3AUJ4</accession>
<dbReference type="InterPro" id="IPR013783">
    <property type="entry name" value="Ig-like_fold"/>
</dbReference>
<dbReference type="PROSITE" id="PS50835">
    <property type="entry name" value="IG_LIKE"/>
    <property type="match status" value="1"/>
</dbReference>
<sequence length="672" mass="76667">FQIKQNHSFKKILVDPIVEVSPRFQWTPIGGVANFECRFETFEDDFTVQWFKNDEQLIDGPKVTIINNGTLLQVAALEQIDTGAYTCRITHKNGAFGQSVASLLVQDESVESSADISDTHPQRLWIFHANGLTIYEGICGQIIHEIDARDIIYQNSLTLCGNNVDNNNNNYDQQSSSFTTTTMIQCDWSEDVVQLNGLIYIAQPNLNRIIVLHETQLSVVKVIATDPQPRRLRIVESSSSSDMGKDSQIWVLCDGNNINNDYNYDDNERHRSSSSSNIPKDLIEAEWKEVGDYPTSSTSSSSAGSKFDYLNEKYRKNRKTIQVIRLMHDIGSAKQSSSFEYNENNRQPQQQQQPSSLNRPIPIHDHIDVIHLQPVDGHFDLVYDFFIPEHYESIFKNEYNKRMKKVMQDSPYAYATHWEERSLIKISINQFEYLHSIRLADCQPIAASIITRKAGGLLAVQCQTPITHQLNGQLILDQVTDAILIHNQHLNAHKSYLSPDQRYLVSIYHDFTNSSSQCQHGRSITCPLQQYRESNNNNNDNNNVMVTNTSTIIVQKINNNGIEFMYDVRTSLDIVNCLFVWKNGNYDLILASGTLNREDLLYLSLIDGHVELISGIGRPTEGYYRGMALSQKNRILSITATESVYTVDLVTNRILCESSKHFQKPKTMIWTN</sequence>
<evidence type="ECO:0000259" key="2">
    <source>
        <dbReference type="PROSITE" id="PS50835"/>
    </source>
</evidence>
<dbReference type="InterPro" id="IPR036179">
    <property type="entry name" value="Ig-like_dom_sf"/>
</dbReference>
<dbReference type="InterPro" id="IPR007110">
    <property type="entry name" value="Ig-like_dom"/>
</dbReference>
<protein>
    <submittedName>
        <fullName evidence="3">Follistatin-related protein 5-like protein</fullName>
    </submittedName>
</protein>
<dbReference type="OrthoDB" id="6085115at2759"/>
<keyword evidence="4" id="KW-1185">Reference proteome</keyword>
<reference evidence="3 4" key="1">
    <citation type="submission" date="2017-03" db="EMBL/GenBank/DDBJ databases">
        <title>Genome Survey of Euroglyphus maynei.</title>
        <authorList>
            <person name="Arlian L.G."/>
            <person name="Morgan M.S."/>
            <person name="Rider S.D."/>
        </authorList>
    </citation>
    <scope>NUCLEOTIDE SEQUENCE [LARGE SCALE GENOMIC DNA]</scope>
    <source>
        <strain evidence="3">Arlian Lab</strain>
        <tissue evidence="3">Whole body</tissue>
    </source>
</reference>
<dbReference type="InterPro" id="IPR003599">
    <property type="entry name" value="Ig_sub"/>
</dbReference>
<dbReference type="SMART" id="SM00409">
    <property type="entry name" value="IG"/>
    <property type="match status" value="1"/>
</dbReference>
<gene>
    <name evidence="3" type="ORF">BLA29_000965</name>
</gene>
<dbReference type="InterPro" id="IPR013098">
    <property type="entry name" value="Ig_I-set"/>
</dbReference>
<feature type="non-terminal residue" evidence="3">
    <location>
        <position position="1"/>
    </location>
</feature>
<feature type="compositionally biased region" description="Polar residues" evidence="1">
    <location>
        <begin position="335"/>
        <end position="346"/>
    </location>
</feature>
<proteinExistence type="predicted"/>
<feature type="region of interest" description="Disordered" evidence="1">
    <location>
        <begin position="335"/>
        <end position="360"/>
    </location>
</feature>
<comment type="caution">
    <text evidence="3">The sequence shown here is derived from an EMBL/GenBank/DDBJ whole genome shotgun (WGS) entry which is preliminary data.</text>
</comment>